<evidence type="ECO:0000313" key="1">
    <source>
        <dbReference type="EMBL" id="KAI0090437.1"/>
    </source>
</evidence>
<keyword evidence="2" id="KW-1185">Reference proteome</keyword>
<evidence type="ECO:0000313" key="2">
    <source>
        <dbReference type="Proteomes" id="UP001055072"/>
    </source>
</evidence>
<comment type="caution">
    <text evidence="1">The sequence shown here is derived from an EMBL/GenBank/DDBJ whole genome shotgun (WGS) entry which is preliminary data.</text>
</comment>
<sequence length="176" mass="20064">MFNTSCRRLGCMHTNFKGYHDEWVKERLTPITEKSHLRHRRWPHSPTSKQFSIHASRFTPVPMISYTGAFHVTPEVHGDNPRDHARANRMPGKSPSRLISVRYKVESQRLLKSSPLDYKHGIGKYSTPLPLDSDIGSALDCSFSRVKGELLIHTAVLRTKSACCFLLILLSLPLRT</sequence>
<organism evidence="1 2">
    <name type="scientific">Irpex rosettiformis</name>
    <dbReference type="NCBI Taxonomy" id="378272"/>
    <lineage>
        <taxon>Eukaryota</taxon>
        <taxon>Fungi</taxon>
        <taxon>Dikarya</taxon>
        <taxon>Basidiomycota</taxon>
        <taxon>Agaricomycotina</taxon>
        <taxon>Agaricomycetes</taxon>
        <taxon>Polyporales</taxon>
        <taxon>Irpicaceae</taxon>
        <taxon>Irpex</taxon>
    </lineage>
</organism>
<name>A0ACB8U7T6_9APHY</name>
<accession>A0ACB8U7T6</accession>
<proteinExistence type="predicted"/>
<gene>
    <name evidence="1" type="ORF">BDY19DRAFT_940185</name>
</gene>
<protein>
    <submittedName>
        <fullName evidence="1">Uncharacterized protein</fullName>
    </submittedName>
</protein>
<reference evidence="1" key="1">
    <citation type="journal article" date="2021" name="Environ. Microbiol.">
        <title>Gene family expansions and transcriptome signatures uncover fungal adaptations to wood decay.</title>
        <authorList>
            <person name="Hage H."/>
            <person name="Miyauchi S."/>
            <person name="Viragh M."/>
            <person name="Drula E."/>
            <person name="Min B."/>
            <person name="Chaduli D."/>
            <person name="Navarro D."/>
            <person name="Favel A."/>
            <person name="Norest M."/>
            <person name="Lesage-Meessen L."/>
            <person name="Balint B."/>
            <person name="Merenyi Z."/>
            <person name="de Eugenio L."/>
            <person name="Morin E."/>
            <person name="Martinez A.T."/>
            <person name="Baldrian P."/>
            <person name="Stursova M."/>
            <person name="Martinez M.J."/>
            <person name="Novotny C."/>
            <person name="Magnuson J.K."/>
            <person name="Spatafora J.W."/>
            <person name="Maurice S."/>
            <person name="Pangilinan J."/>
            <person name="Andreopoulos W."/>
            <person name="LaButti K."/>
            <person name="Hundley H."/>
            <person name="Na H."/>
            <person name="Kuo A."/>
            <person name="Barry K."/>
            <person name="Lipzen A."/>
            <person name="Henrissat B."/>
            <person name="Riley R."/>
            <person name="Ahrendt S."/>
            <person name="Nagy L.G."/>
            <person name="Grigoriev I.V."/>
            <person name="Martin F."/>
            <person name="Rosso M.N."/>
        </authorList>
    </citation>
    <scope>NUCLEOTIDE SEQUENCE</scope>
    <source>
        <strain evidence="1">CBS 384.51</strain>
    </source>
</reference>
<dbReference type="EMBL" id="MU274908">
    <property type="protein sequence ID" value="KAI0090437.1"/>
    <property type="molecule type" value="Genomic_DNA"/>
</dbReference>
<dbReference type="Proteomes" id="UP001055072">
    <property type="component" value="Unassembled WGS sequence"/>
</dbReference>